<gene>
    <name evidence="2" type="ORF">Lery_1119</name>
</gene>
<evidence type="ECO:0000256" key="1">
    <source>
        <dbReference type="SAM" id="Phobius"/>
    </source>
</evidence>
<reference evidence="2 3" key="1">
    <citation type="submission" date="2015-11" db="EMBL/GenBank/DDBJ databases">
        <title>Genomic analysis of 38 Legionella species identifies large and diverse effector repertoires.</title>
        <authorList>
            <person name="Burstein D."/>
            <person name="Amaro F."/>
            <person name="Zusman T."/>
            <person name="Lifshitz Z."/>
            <person name="Cohen O."/>
            <person name="Gilbert J.A."/>
            <person name="Pupko T."/>
            <person name="Shuman H.A."/>
            <person name="Segal G."/>
        </authorList>
    </citation>
    <scope>NUCLEOTIDE SEQUENCE [LARGE SCALE GENOMIC DNA]</scope>
    <source>
        <strain evidence="2 3">SE-32A-C8</strain>
    </source>
</reference>
<dbReference type="AlphaFoldDB" id="A0A0W0TR12"/>
<feature type="transmembrane region" description="Helical" evidence="1">
    <location>
        <begin position="64"/>
        <end position="84"/>
    </location>
</feature>
<sequence length="204" mass="23466">MSYFSHYLQFIFPFFTLLLLILGLTTQHRNSLLAALWLSLIATVLHYQTARGEILGSYFDYKQAAIYTINLLVLLVSSIYLVTLSIKENARKALRYATSLFFACFITGAMLLLINIWVNAHFLSDRMPNTPILQVATFKKTDYCDYRYIFYKVSEKGKISYMCPNYYGFIPSEGSLDSAPQFVIKQLPPQLQIKFKQDTLKGNS</sequence>
<accession>A0A0W0TR12</accession>
<dbReference type="PATRIC" id="fig|448.7.peg.1173"/>
<keyword evidence="3" id="KW-1185">Reference proteome</keyword>
<dbReference type="EMBL" id="LNYA01000023">
    <property type="protein sequence ID" value="KTC98065.1"/>
    <property type="molecule type" value="Genomic_DNA"/>
</dbReference>
<feature type="transmembrane region" description="Helical" evidence="1">
    <location>
        <begin position="96"/>
        <end position="118"/>
    </location>
</feature>
<evidence type="ECO:0000313" key="3">
    <source>
        <dbReference type="Proteomes" id="UP000054773"/>
    </source>
</evidence>
<dbReference type="STRING" id="448.Lery_1119"/>
<keyword evidence="1" id="KW-0472">Membrane</keyword>
<name>A0A0W0TR12_LEGER</name>
<dbReference type="Proteomes" id="UP000054773">
    <property type="component" value="Unassembled WGS sequence"/>
</dbReference>
<evidence type="ECO:0000313" key="2">
    <source>
        <dbReference type="EMBL" id="KTC98065.1"/>
    </source>
</evidence>
<proteinExistence type="predicted"/>
<keyword evidence="1" id="KW-1133">Transmembrane helix</keyword>
<feature type="transmembrane region" description="Helical" evidence="1">
    <location>
        <begin position="32"/>
        <end position="49"/>
    </location>
</feature>
<organism evidence="2 3">
    <name type="scientific">Legionella erythra</name>
    <dbReference type="NCBI Taxonomy" id="448"/>
    <lineage>
        <taxon>Bacteria</taxon>
        <taxon>Pseudomonadati</taxon>
        <taxon>Pseudomonadota</taxon>
        <taxon>Gammaproteobacteria</taxon>
        <taxon>Legionellales</taxon>
        <taxon>Legionellaceae</taxon>
        <taxon>Legionella</taxon>
    </lineage>
</organism>
<protein>
    <submittedName>
        <fullName evidence="2">Type I secretion system LssZ</fullName>
    </submittedName>
</protein>
<comment type="caution">
    <text evidence="2">The sequence shown here is derived from an EMBL/GenBank/DDBJ whole genome shotgun (WGS) entry which is preliminary data.</text>
</comment>
<feature type="transmembrane region" description="Helical" evidence="1">
    <location>
        <begin position="6"/>
        <end position="25"/>
    </location>
</feature>
<dbReference type="RefSeq" id="WP_065230252.1">
    <property type="nucleotide sequence ID" value="NZ_CAAAHY010000002.1"/>
</dbReference>
<keyword evidence="1" id="KW-0812">Transmembrane</keyword>